<reference evidence="2 3" key="1">
    <citation type="submission" date="2018-08" db="EMBL/GenBank/DDBJ databases">
        <title>Aphanomyces genome sequencing and annotation.</title>
        <authorList>
            <person name="Minardi D."/>
            <person name="Oidtmann B."/>
            <person name="Van Der Giezen M."/>
            <person name="Studholme D.J."/>
        </authorList>
    </citation>
    <scope>NUCLEOTIDE SEQUENCE [LARGE SCALE GENOMIC DNA]</scope>
    <source>
        <strain evidence="2 3">Yx</strain>
    </source>
</reference>
<keyword evidence="1" id="KW-0732">Signal</keyword>
<comment type="caution">
    <text evidence="2">The sequence shown here is derived from an EMBL/GenBank/DDBJ whole genome shotgun (WGS) entry which is preliminary data.</text>
</comment>
<gene>
    <name evidence="2" type="ORF">DYB25_004683</name>
</gene>
<dbReference type="VEuPathDB" id="FungiDB:H257_07616"/>
<sequence length="256" mass="27063">MLLRSLVVGLLLAAAVATDTSSICDALEGCEAPPIQQPTASDANHAGDFKDTGTRHGFTVPGACLGPAVLKQRIGELEGQLSNIREDLLATTGQMAGLKTMLQGKVKALAAENTQLKVLVSELELQIDVNQRDLAVLHDKVRAKDNHATWQATVASSVDTAWQTSKRAVNTAGSKAKDLYDAHIRPTGIEAVSQATSLAKTAAVMYTKHAAKHVDSVIDHVKTTASQQYAAHAPKVKDAFATVVAKVEQLVQSDPA</sequence>
<protein>
    <submittedName>
        <fullName evidence="2">Uncharacterized protein</fullName>
    </submittedName>
</protein>
<dbReference type="AlphaFoldDB" id="A0A397B3J0"/>
<evidence type="ECO:0000313" key="2">
    <source>
        <dbReference type="EMBL" id="RHY14747.1"/>
    </source>
</evidence>
<organism evidence="2 3">
    <name type="scientific">Aphanomyces astaci</name>
    <name type="common">Crayfish plague agent</name>
    <dbReference type="NCBI Taxonomy" id="112090"/>
    <lineage>
        <taxon>Eukaryota</taxon>
        <taxon>Sar</taxon>
        <taxon>Stramenopiles</taxon>
        <taxon>Oomycota</taxon>
        <taxon>Saprolegniomycetes</taxon>
        <taxon>Saprolegniales</taxon>
        <taxon>Verrucalvaceae</taxon>
        <taxon>Aphanomyces</taxon>
    </lineage>
</organism>
<evidence type="ECO:0000313" key="3">
    <source>
        <dbReference type="Proteomes" id="UP000266239"/>
    </source>
</evidence>
<feature type="chain" id="PRO_5017448159" evidence="1">
    <location>
        <begin position="18"/>
        <end position="256"/>
    </location>
</feature>
<dbReference type="Proteomes" id="UP000266239">
    <property type="component" value="Unassembled WGS sequence"/>
</dbReference>
<dbReference type="EMBL" id="QUTA01005646">
    <property type="protein sequence ID" value="RHY14747.1"/>
    <property type="molecule type" value="Genomic_DNA"/>
</dbReference>
<feature type="signal peptide" evidence="1">
    <location>
        <begin position="1"/>
        <end position="17"/>
    </location>
</feature>
<accession>A0A397B3J0</accession>
<proteinExistence type="predicted"/>
<name>A0A397B3J0_APHAT</name>
<evidence type="ECO:0000256" key="1">
    <source>
        <dbReference type="SAM" id="SignalP"/>
    </source>
</evidence>